<dbReference type="Pfam" id="PF17092">
    <property type="entry name" value="PCB_OB"/>
    <property type="match status" value="1"/>
</dbReference>
<dbReference type="Pfam" id="PF00912">
    <property type="entry name" value="Transgly"/>
    <property type="match status" value="1"/>
</dbReference>
<evidence type="ECO:0000256" key="3">
    <source>
        <dbReference type="ARBA" id="ARBA00004752"/>
    </source>
</evidence>
<feature type="domain" description="Penicillin-binding protein transpeptidase" evidence="30">
    <location>
        <begin position="486"/>
        <end position="746"/>
    </location>
</feature>
<evidence type="ECO:0000313" key="33">
    <source>
        <dbReference type="EMBL" id="EGV31653.1"/>
    </source>
</evidence>
<evidence type="ECO:0000256" key="28">
    <source>
        <dbReference type="SAM" id="MobiDB-lite"/>
    </source>
</evidence>
<dbReference type="InterPro" id="IPR031376">
    <property type="entry name" value="PCB_OB"/>
</dbReference>
<dbReference type="NCBIfam" id="TIGR02074">
    <property type="entry name" value="PBP_1a_fam"/>
    <property type="match status" value="1"/>
</dbReference>
<keyword evidence="21" id="KW-0046">Antibiotic resistance</keyword>
<comment type="catalytic activity">
    <reaction evidence="24">
        <text>Preferential cleavage: (Ac)2-L-Lys-D-Ala-|-D-Ala. Also transpeptidation of peptidyl-alanyl moieties that are N-acyl substituents of D-alanine.</text>
        <dbReference type="EC" id="3.4.16.4"/>
    </reaction>
</comment>
<dbReference type="eggNOG" id="COG5009">
    <property type="taxonomic scope" value="Bacteria"/>
</dbReference>
<feature type="transmembrane region" description="Helical" evidence="29">
    <location>
        <begin position="57"/>
        <end position="87"/>
    </location>
</feature>
<evidence type="ECO:0000256" key="29">
    <source>
        <dbReference type="SAM" id="Phobius"/>
    </source>
</evidence>
<dbReference type="InterPro" id="IPR012340">
    <property type="entry name" value="NA-bd_OB-fold"/>
</dbReference>
<organism evidence="33 34">
    <name type="scientific">Thiorhodococcus drewsii AZ1</name>
    <dbReference type="NCBI Taxonomy" id="765913"/>
    <lineage>
        <taxon>Bacteria</taxon>
        <taxon>Pseudomonadati</taxon>
        <taxon>Pseudomonadota</taxon>
        <taxon>Gammaproteobacteria</taxon>
        <taxon>Chromatiales</taxon>
        <taxon>Chromatiaceae</taxon>
        <taxon>Thiorhodococcus</taxon>
    </lineage>
</organism>
<dbReference type="Proteomes" id="UP000004200">
    <property type="component" value="Unassembled WGS sequence"/>
</dbReference>
<comment type="catalytic activity">
    <reaction evidence="26">
        <text>[GlcNAc-(1-&gt;4)-Mur2Ac(oyl-L-Ala-gamma-D-Glu-L-Lys-D-Ala-D-Ala)](n)-di-trans,octa-cis-undecaprenyl diphosphate + beta-D-GlcNAc-(1-&gt;4)-Mur2Ac(oyl-L-Ala-gamma-D-Glu-L-Lys-D-Ala-D-Ala)-di-trans,octa-cis-undecaprenyl diphosphate = [GlcNAc-(1-&gt;4)-Mur2Ac(oyl-L-Ala-gamma-D-Glu-L-Lys-D-Ala-D-Ala)](n+1)-di-trans,octa-cis-undecaprenyl diphosphate + di-trans,octa-cis-undecaprenyl diphosphate + H(+)</text>
        <dbReference type="Rhea" id="RHEA:23708"/>
        <dbReference type="Rhea" id="RHEA-COMP:9602"/>
        <dbReference type="Rhea" id="RHEA-COMP:9603"/>
        <dbReference type="ChEBI" id="CHEBI:15378"/>
        <dbReference type="ChEBI" id="CHEBI:58405"/>
        <dbReference type="ChEBI" id="CHEBI:60033"/>
        <dbReference type="ChEBI" id="CHEBI:78435"/>
        <dbReference type="EC" id="2.4.99.28"/>
    </reaction>
</comment>
<evidence type="ECO:0000256" key="14">
    <source>
        <dbReference type="ARBA" id="ARBA00022692"/>
    </source>
</evidence>
<accession>G2E0N1</accession>
<feature type="region of interest" description="Disordered" evidence="28">
    <location>
        <begin position="830"/>
        <end position="862"/>
    </location>
</feature>
<dbReference type="SUPFAM" id="SSF53955">
    <property type="entry name" value="Lysozyme-like"/>
    <property type="match status" value="1"/>
</dbReference>
<sequence length="862" mass="95274">MYRSWAEWNLVKASDPEAAHARLPSDASENQPKTSRTLRRVLGERVRRRSGRAPRSVIGWFLHFLSSAFGQPLQIMAIGFVGAAVFINVTLPEMPDVETLRNVQFKEPLRVYASDGSLISEFGIQRRRPVALKDVPPIVIQAFLATEDSRFFEHQGVDAVGMGRALLSYLQTGTKAQGASTISMQVTRNFFLTPEKTFQRKLMEVLLTLHVEQTLTKEEILELYLNKIFFGHRAYGISAAAALYYDKPLDRLTVAEAAMLAGIPKAPSANNPTTNPKRALERRNYILGRMLELGYIGQEEYAISIATPDMASLHRREPDLEAGYVAEMTRAEMIRFYGEDAINQGYRVTTTIDPRLQTQAQEAVRASLRRYDRRHGYRGPEDVVQIAGMSEDDMDAYLAKAIAIPDLVPALVTRVSSRGADLYLGEGKRLSLSAKQLSWARSRRNLARWRGPKRRSSNAVATGDLIRLKEDGKGGWILSQIPAVAGALVSVDPRDGAVRALVGGYAYTETKFNRAIDMRRQPGSSFKPFVYAAALSRGWTPASLVKDQAVKLPRRERWNPKNADHKELGSIRLRKALALSRNLASINLLQSLGIEEAQSYIGRFGFGPEAMPKGLSMVLGTGELSPVKLAEGYAVFANGGYHVIPYFIQRIEDGNGRVLFQANPPSACLDCWYTRGSDSATTQGLDPARQAKRIIDPRTAFQMTSLLREVVEHGTGRRALKLDRPDIVGKTGTTNDVRDSWFAGFQADFVTVAWMGFDDFGKLGRGEGGGKAALGMWVDFMKQALDGHPVATLDPPSGLIEVRVDPVRGVETTAKNGILEYVQEEFRPMQAASEPVAAESSASSRSSASVKRSAPRVMDDLF</sequence>
<dbReference type="Gene3D" id="1.10.3810.10">
    <property type="entry name" value="Biosynthetic peptidoglycan transglycosylase-like"/>
    <property type="match status" value="1"/>
</dbReference>
<gene>
    <name evidence="33" type="ORF">ThidrDRAFT_1854</name>
</gene>
<evidence type="ECO:0000256" key="7">
    <source>
        <dbReference type="ARBA" id="ARBA00018638"/>
    </source>
</evidence>
<evidence type="ECO:0000313" key="34">
    <source>
        <dbReference type="Proteomes" id="UP000004200"/>
    </source>
</evidence>
<dbReference type="GO" id="GO:0008955">
    <property type="term" value="F:peptidoglycan glycosyltransferase activity"/>
    <property type="evidence" value="ECO:0007669"/>
    <property type="project" value="UniProtKB-EC"/>
</dbReference>
<dbReference type="InterPro" id="IPR023346">
    <property type="entry name" value="Lysozyme-like_dom_sf"/>
</dbReference>
<dbReference type="PANTHER" id="PTHR32282:SF27">
    <property type="entry name" value="PENICILLIN-BINDING PROTEIN 1A"/>
    <property type="match status" value="1"/>
</dbReference>
<evidence type="ECO:0000256" key="1">
    <source>
        <dbReference type="ARBA" id="ARBA00002624"/>
    </source>
</evidence>
<evidence type="ECO:0000256" key="10">
    <source>
        <dbReference type="ARBA" id="ARBA00022645"/>
    </source>
</evidence>
<evidence type="ECO:0000256" key="19">
    <source>
        <dbReference type="ARBA" id="ARBA00022989"/>
    </source>
</evidence>
<evidence type="ECO:0000256" key="9">
    <source>
        <dbReference type="ARBA" id="ARBA00022519"/>
    </source>
</evidence>
<evidence type="ECO:0000259" key="30">
    <source>
        <dbReference type="Pfam" id="PF00905"/>
    </source>
</evidence>
<dbReference type="InterPro" id="IPR036950">
    <property type="entry name" value="PBP_transglycosylase"/>
</dbReference>
<comment type="similarity">
    <text evidence="4">In the C-terminal section; belongs to the transpeptidase family.</text>
</comment>
<dbReference type="Pfam" id="PF00905">
    <property type="entry name" value="Transpeptidase"/>
    <property type="match status" value="1"/>
</dbReference>
<evidence type="ECO:0000256" key="5">
    <source>
        <dbReference type="ARBA" id="ARBA00007739"/>
    </source>
</evidence>
<dbReference type="InterPro" id="IPR050396">
    <property type="entry name" value="Glycosyltr_51/Transpeptidase"/>
</dbReference>
<keyword evidence="15" id="KW-0378">Hydrolase</keyword>
<keyword evidence="34" id="KW-1185">Reference proteome</keyword>
<reference evidence="33 34" key="1">
    <citation type="submission" date="2011-06" db="EMBL/GenBank/DDBJ databases">
        <title>The draft genome of Thiorhodococcus drewsii AZ1.</title>
        <authorList>
            <consortium name="US DOE Joint Genome Institute (JGI-PGF)"/>
            <person name="Lucas S."/>
            <person name="Han J."/>
            <person name="Lapidus A."/>
            <person name="Cheng J.-F."/>
            <person name="Goodwin L."/>
            <person name="Pitluck S."/>
            <person name="Peters L."/>
            <person name="Land M.L."/>
            <person name="Hauser L."/>
            <person name="Vogl K."/>
            <person name="Liu Z."/>
            <person name="Imhoff J."/>
            <person name="Thiel V."/>
            <person name="Frigaard N.-U."/>
            <person name="Bryant D.A."/>
            <person name="Woyke T.J."/>
        </authorList>
    </citation>
    <scope>NUCLEOTIDE SEQUENCE [LARGE SCALE GENOMIC DNA]</scope>
    <source>
        <strain evidence="33 34">AZ1</strain>
    </source>
</reference>
<evidence type="ECO:0000256" key="17">
    <source>
        <dbReference type="ARBA" id="ARBA00022968"/>
    </source>
</evidence>
<comment type="pathway">
    <text evidence="27">Glycan biosynthesis.</text>
</comment>
<evidence type="ECO:0000259" key="31">
    <source>
        <dbReference type="Pfam" id="PF00912"/>
    </source>
</evidence>
<dbReference type="InterPro" id="IPR012338">
    <property type="entry name" value="Beta-lactam/transpept-like"/>
</dbReference>
<evidence type="ECO:0000256" key="20">
    <source>
        <dbReference type="ARBA" id="ARBA00023136"/>
    </source>
</evidence>
<keyword evidence="11" id="KW-0645">Protease</keyword>
<keyword evidence="17" id="KW-0735">Signal-anchor</keyword>
<comment type="function">
    <text evidence="1">Cell wall formation. Synthesis of cross-linked peptidoglycan from the lipid intermediates. The enzyme has a penicillin-insensitive transglycosylase N-terminal domain (formation of linear glycan strands) and a penicillin-sensitive transpeptidase C-terminal domain (cross-linking of the peptide subunits).</text>
</comment>
<dbReference type="EMBL" id="AFWT01000011">
    <property type="protein sequence ID" value="EGV31653.1"/>
    <property type="molecule type" value="Genomic_DNA"/>
</dbReference>
<comment type="pathway">
    <text evidence="3">Cell wall biogenesis; peptidoglycan biosynthesis.</text>
</comment>
<dbReference type="GO" id="GO:0008360">
    <property type="term" value="P:regulation of cell shape"/>
    <property type="evidence" value="ECO:0007669"/>
    <property type="project" value="UniProtKB-KW"/>
</dbReference>
<comment type="subcellular location">
    <subcellularLocation>
        <location evidence="2">Cell inner membrane</location>
        <topology evidence="2">Single-pass type II membrane protein</topology>
    </subcellularLocation>
</comment>
<dbReference type="PATRIC" id="fig|765913.3.peg.1881"/>
<keyword evidence="19 29" id="KW-1133">Transmembrane helix</keyword>
<evidence type="ECO:0000256" key="12">
    <source>
        <dbReference type="ARBA" id="ARBA00022676"/>
    </source>
</evidence>
<keyword evidence="20 29" id="KW-0472">Membrane</keyword>
<keyword evidence="10" id="KW-0121">Carboxypeptidase</keyword>
<evidence type="ECO:0000256" key="8">
    <source>
        <dbReference type="ARBA" id="ARBA00022475"/>
    </source>
</evidence>
<dbReference type="GO" id="GO:0009252">
    <property type="term" value="P:peptidoglycan biosynthetic process"/>
    <property type="evidence" value="ECO:0007669"/>
    <property type="project" value="UniProtKB-UniPathway"/>
</dbReference>
<evidence type="ECO:0000256" key="27">
    <source>
        <dbReference type="ARBA" id="ARBA00060592"/>
    </source>
</evidence>
<keyword evidence="23" id="KW-0961">Cell wall biogenesis/degradation</keyword>
<feature type="domain" description="Penicillin-binding protein OB-like" evidence="32">
    <location>
        <begin position="377"/>
        <end position="484"/>
    </location>
</feature>
<dbReference type="GO" id="GO:0071555">
    <property type="term" value="P:cell wall organization"/>
    <property type="evidence" value="ECO:0007669"/>
    <property type="project" value="UniProtKB-KW"/>
</dbReference>
<dbReference type="GO" id="GO:0005886">
    <property type="term" value="C:plasma membrane"/>
    <property type="evidence" value="ECO:0007669"/>
    <property type="project" value="UniProtKB-SubCell"/>
</dbReference>
<keyword evidence="18" id="KW-0573">Peptidoglycan synthesis</keyword>
<dbReference type="OrthoDB" id="9766909at2"/>
<dbReference type="PANTHER" id="PTHR32282">
    <property type="entry name" value="BINDING PROTEIN TRANSPEPTIDASE, PUTATIVE-RELATED"/>
    <property type="match status" value="1"/>
</dbReference>
<keyword evidence="8" id="KW-1003">Cell membrane</keyword>
<evidence type="ECO:0000256" key="13">
    <source>
        <dbReference type="ARBA" id="ARBA00022679"/>
    </source>
</evidence>
<evidence type="ECO:0000256" key="2">
    <source>
        <dbReference type="ARBA" id="ARBA00004249"/>
    </source>
</evidence>
<evidence type="ECO:0000256" key="18">
    <source>
        <dbReference type="ARBA" id="ARBA00022984"/>
    </source>
</evidence>
<evidence type="ECO:0000256" key="4">
    <source>
        <dbReference type="ARBA" id="ARBA00007090"/>
    </source>
</evidence>
<dbReference type="InterPro" id="IPR001460">
    <property type="entry name" value="PCN-bd_Tpept"/>
</dbReference>
<name>G2E0N1_9GAMM</name>
<dbReference type="RefSeq" id="WP_007040568.1">
    <property type="nucleotide sequence ID" value="NZ_AFWT01000011.1"/>
</dbReference>
<keyword evidence="22" id="KW-0511">Multifunctional enzyme</keyword>
<evidence type="ECO:0000259" key="32">
    <source>
        <dbReference type="Pfam" id="PF17092"/>
    </source>
</evidence>
<evidence type="ECO:0000256" key="11">
    <source>
        <dbReference type="ARBA" id="ARBA00022670"/>
    </source>
</evidence>
<dbReference type="GO" id="GO:0008658">
    <property type="term" value="F:penicillin binding"/>
    <property type="evidence" value="ECO:0007669"/>
    <property type="project" value="InterPro"/>
</dbReference>
<dbReference type="Gene3D" id="2.40.50.140">
    <property type="entry name" value="Nucleic acid-binding proteins"/>
    <property type="match status" value="1"/>
</dbReference>
<dbReference type="FunFam" id="1.10.3810.10:FF:000003">
    <property type="entry name" value="Penicillin-binding protein 1a"/>
    <property type="match status" value="1"/>
</dbReference>
<dbReference type="GO" id="GO:0006508">
    <property type="term" value="P:proteolysis"/>
    <property type="evidence" value="ECO:0007669"/>
    <property type="project" value="UniProtKB-KW"/>
</dbReference>
<dbReference type="GO" id="GO:0030288">
    <property type="term" value="C:outer membrane-bounded periplasmic space"/>
    <property type="evidence" value="ECO:0007669"/>
    <property type="project" value="TreeGrafter"/>
</dbReference>
<dbReference type="Gene3D" id="3.40.710.10">
    <property type="entry name" value="DD-peptidase/beta-lactamase superfamily"/>
    <property type="match status" value="2"/>
</dbReference>
<evidence type="ECO:0000256" key="15">
    <source>
        <dbReference type="ARBA" id="ARBA00022801"/>
    </source>
</evidence>
<evidence type="ECO:0000256" key="16">
    <source>
        <dbReference type="ARBA" id="ARBA00022960"/>
    </source>
</evidence>
<keyword evidence="9" id="KW-0997">Cell inner membrane</keyword>
<dbReference type="EC" id="3.4.16.4" evidence="6"/>
<evidence type="ECO:0000256" key="23">
    <source>
        <dbReference type="ARBA" id="ARBA00023316"/>
    </source>
</evidence>
<dbReference type="AlphaFoldDB" id="G2E0N1"/>
<feature type="domain" description="Glycosyl transferase family 51" evidence="31">
    <location>
        <begin position="116"/>
        <end position="290"/>
    </location>
</feature>
<evidence type="ECO:0000256" key="6">
    <source>
        <dbReference type="ARBA" id="ARBA00012448"/>
    </source>
</evidence>
<evidence type="ECO:0000256" key="21">
    <source>
        <dbReference type="ARBA" id="ARBA00023251"/>
    </source>
</evidence>
<dbReference type="UniPathway" id="UPA00219"/>
<evidence type="ECO:0000256" key="24">
    <source>
        <dbReference type="ARBA" id="ARBA00034000"/>
    </source>
</evidence>
<keyword evidence="13 33" id="KW-0808">Transferase</keyword>
<evidence type="ECO:0000256" key="25">
    <source>
        <dbReference type="ARBA" id="ARBA00044770"/>
    </source>
</evidence>
<dbReference type="STRING" id="765913.ThidrDRAFT_1854"/>
<dbReference type="SUPFAM" id="SSF56601">
    <property type="entry name" value="beta-lactamase/transpeptidase-like"/>
    <property type="match status" value="1"/>
</dbReference>
<feature type="compositionally biased region" description="Low complexity" evidence="28">
    <location>
        <begin position="831"/>
        <end position="852"/>
    </location>
</feature>
<proteinExistence type="inferred from homology"/>
<keyword evidence="16" id="KW-0133">Cell shape</keyword>
<dbReference type="EC" id="2.4.99.28" evidence="25"/>
<protein>
    <recommendedName>
        <fullName evidence="7">Penicillin-binding protein 1A</fullName>
        <ecNumber evidence="25">2.4.99.28</ecNumber>
        <ecNumber evidence="6">3.4.16.4</ecNumber>
    </recommendedName>
</protein>
<evidence type="ECO:0000256" key="26">
    <source>
        <dbReference type="ARBA" id="ARBA00049902"/>
    </source>
</evidence>
<dbReference type="GO" id="GO:0046677">
    <property type="term" value="P:response to antibiotic"/>
    <property type="evidence" value="ECO:0007669"/>
    <property type="project" value="UniProtKB-KW"/>
</dbReference>
<evidence type="ECO:0000256" key="22">
    <source>
        <dbReference type="ARBA" id="ARBA00023268"/>
    </source>
</evidence>
<comment type="similarity">
    <text evidence="5">In the N-terminal section; belongs to the glycosyltransferase 51 family.</text>
</comment>
<keyword evidence="14 29" id="KW-0812">Transmembrane</keyword>
<comment type="caution">
    <text evidence="33">The sequence shown here is derived from an EMBL/GenBank/DDBJ whole genome shotgun (WGS) entry which is preliminary data.</text>
</comment>
<dbReference type="InterPro" id="IPR001264">
    <property type="entry name" value="Glyco_trans_51"/>
</dbReference>
<keyword evidence="12 33" id="KW-0328">Glycosyltransferase</keyword>
<dbReference type="GO" id="GO:0009002">
    <property type="term" value="F:serine-type D-Ala-D-Ala carboxypeptidase activity"/>
    <property type="evidence" value="ECO:0007669"/>
    <property type="project" value="UniProtKB-EC"/>
</dbReference>